<reference evidence="3 4" key="1">
    <citation type="submission" date="2017-09" db="EMBL/GenBank/DDBJ databases">
        <authorList>
            <person name="Ehlers B."/>
            <person name="Leendertz F.H."/>
        </authorList>
    </citation>
    <scope>NUCLEOTIDE SEQUENCE [LARGE SCALE GENOMIC DNA]</scope>
    <source>
        <strain evidence="3 4">CGMCC 1.12662</strain>
    </source>
</reference>
<organism evidence="3 4">
    <name type="scientific">Pseudooceanicola antarcticus</name>
    <dbReference type="NCBI Taxonomy" id="1247613"/>
    <lineage>
        <taxon>Bacteria</taxon>
        <taxon>Pseudomonadati</taxon>
        <taxon>Pseudomonadota</taxon>
        <taxon>Alphaproteobacteria</taxon>
        <taxon>Rhodobacterales</taxon>
        <taxon>Paracoccaceae</taxon>
        <taxon>Pseudooceanicola</taxon>
    </lineage>
</organism>
<keyword evidence="1" id="KW-0732">Signal</keyword>
<accession>A0A285IID9</accession>
<feature type="signal peptide" evidence="1">
    <location>
        <begin position="1"/>
        <end position="25"/>
    </location>
</feature>
<sequence>MTISTRAALAAAAFALLTIPGGAQADTIRKACLKSPNGAASYQLCGCIQGVADLVLSSRDQRTAAKLFRSPDKAQDMKMSASRSDERFWEKYSYFGSIAQEQCAS</sequence>
<dbReference type="EMBL" id="PGTD01000016">
    <property type="protein sequence ID" value="PJE28922.1"/>
    <property type="molecule type" value="Genomic_DNA"/>
</dbReference>
<gene>
    <name evidence="2" type="ORF">CVM39_10725</name>
    <name evidence="3" type="ORF">SAMN06297129_1221</name>
</gene>
<evidence type="ECO:0000313" key="5">
    <source>
        <dbReference type="Proteomes" id="UP000231702"/>
    </source>
</evidence>
<feature type="chain" id="PRO_5012763876" evidence="1">
    <location>
        <begin position="26"/>
        <end position="105"/>
    </location>
</feature>
<protein>
    <submittedName>
        <fullName evidence="3">Uncharacterized protein</fullName>
    </submittedName>
</protein>
<name>A0A285IID9_9RHOB</name>
<dbReference type="OrthoDB" id="7659053at2"/>
<evidence type="ECO:0000313" key="3">
    <source>
        <dbReference type="EMBL" id="SNY47683.1"/>
    </source>
</evidence>
<evidence type="ECO:0000313" key="4">
    <source>
        <dbReference type="Proteomes" id="UP000231655"/>
    </source>
</evidence>
<dbReference type="EMBL" id="OBEA01000002">
    <property type="protein sequence ID" value="SNY47683.1"/>
    <property type="molecule type" value="Genomic_DNA"/>
</dbReference>
<evidence type="ECO:0000313" key="2">
    <source>
        <dbReference type="EMBL" id="PJE28922.1"/>
    </source>
</evidence>
<reference evidence="2 5" key="2">
    <citation type="journal article" date="2018" name="Int. J. Syst. Evol. Microbiol.">
        <title>Pseudooceanicola lipolyticus sp. nov., a marine alphaproteobacterium, reclassification of Oceanicola flagellatus as Pseudooceanicola flagellatus comb. nov. and emended description of the genus Pseudooceanicola.</title>
        <authorList>
            <person name="Huang M.-M."/>
            <person name="Guo L.-L."/>
            <person name="Wu Y.-H."/>
            <person name="Lai Q.-L."/>
            <person name="Shao Z.-Z."/>
            <person name="Wang C.-S."/>
            <person name="Wu M."/>
            <person name="Xu X.-W."/>
        </authorList>
    </citation>
    <scope>NUCLEOTIDE SEQUENCE [LARGE SCALE GENOMIC DNA]</scope>
    <source>
        <strain evidence="2 5">Ar-45</strain>
    </source>
</reference>
<dbReference type="AlphaFoldDB" id="A0A285IID9"/>
<dbReference type="Proteomes" id="UP000231702">
    <property type="component" value="Unassembled WGS sequence"/>
</dbReference>
<dbReference type="RefSeq" id="WP_097144987.1">
    <property type="nucleotide sequence ID" value="NZ_OBEA01000002.1"/>
</dbReference>
<dbReference type="Proteomes" id="UP000231655">
    <property type="component" value="Unassembled WGS sequence"/>
</dbReference>
<keyword evidence="5" id="KW-1185">Reference proteome</keyword>
<proteinExistence type="predicted"/>
<evidence type="ECO:0000256" key="1">
    <source>
        <dbReference type="SAM" id="SignalP"/>
    </source>
</evidence>